<evidence type="ECO:0000313" key="1">
    <source>
        <dbReference type="EMBL" id="ABD26830.1"/>
    </source>
</evidence>
<dbReference type="eggNOG" id="COG3046">
    <property type="taxonomic scope" value="Bacteria"/>
</dbReference>
<dbReference type="InterPro" id="IPR007357">
    <property type="entry name" value="PhrB-like"/>
</dbReference>
<dbReference type="STRING" id="279238.Saro_2394"/>
<dbReference type="PANTHER" id="PTHR38657">
    <property type="entry name" value="SLR1343 PROTEIN"/>
    <property type="match status" value="1"/>
</dbReference>
<dbReference type="Pfam" id="PF04244">
    <property type="entry name" value="DPRP"/>
    <property type="match status" value="1"/>
</dbReference>
<dbReference type="AlphaFoldDB" id="Q2G5P3"/>
<keyword evidence="1" id="KW-0456">Lyase</keyword>
<dbReference type="GO" id="GO:0016829">
    <property type="term" value="F:lyase activity"/>
    <property type="evidence" value="ECO:0007669"/>
    <property type="project" value="UniProtKB-KW"/>
</dbReference>
<accession>Q2G5P3</accession>
<dbReference type="Gene3D" id="1.10.579.10">
    <property type="entry name" value="DNA Cyclobutane Dipyrimidine Photolyase, subunit A, domain 3"/>
    <property type="match status" value="1"/>
</dbReference>
<evidence type="ECO:0000313" key="2">
    <source>
        <dbReference type="Proteomes" id="UP000009134"/>
    </source>
</evidence>
<dbReference type="Proteomes" id="UP000009134">
    <property type="component" value="Chromosome"/>
</dbReference>
<dbReference type="InterPro" id="IPR036134">
    <property type="entry name" value="Crypto/Photolyase_FAD-like_sf"/>
</dbReference>
<dbReference type="HOGENOM" id="CLU_031632_1_0_5"/>
<dbReference type="SUPFAM" id="SSF48173">
    <property type="entry name" value="Cryptochrome/photolyase FAD-binding domain"/>
    <property type="match status" value="1"/>
</dbReference>
<reference evidence="2" key="1">
    <citation type="submission" date="2006-01" db="EMBL/GenBank/DDBJ databases">
        <title>Complete sequence of Novosphingobium aromaticivorans DSM 12444.</title>
        <authorList>
            <consortium name="US DOE Joint Genome Institute"/>
            <person name="Copeland A."/>
            <person name="Lucas S."/>
            <person name="Lapidus A."/>
            <person name="Barry K."/>
            <person name="Detter J.C."/>
            <person name="Glavina T."/>
            <person name="Hammon N."/>
            <person name="Israni S."/>
            <person name="Pitluck S."/>
            <person name="Chain P."/>
            <person name="Malfatti S."/>
            <person name="Shin M."/>
            <person name="Vergez L."/>
            <person name="Schmutz J."/>
            <person name="Larimer F."/>
            <person name="Land M."/>
            <person name="Kyrpides N."/>
            <person name="Ivanova N."/>
            <person name="Fredrickson J."/>
            <person name="Balkwill D."/>
            <person name="Romine M.F."/>
            <person name="Richardson P."/>
        </authorList>
    </citation>
    <scope>NUCLEOTIDE SEQUENCE [LARGE SCALE GENOMIC DNA]</scope>
    <source>
        <strain evidence="2">ATCC 700278 / DSM 12444 / CCUG 56034 / CIP 105152 / NBRC 16084 / F199</strain>
    </source>
</reference>
<organism evidence="1 2">
    <name type="scientific">Novosphingobium aromaticivorans (strain ATCC 700278 / DSM 12444 / CCUG 56034 / CIP 105152 / NBRC 16084 / F199)</name>
    <dbReference type="NCBI Taxonomy" id="279238"/>
    <lineage>
        <taxon>Bacteria</taxon>
        <taxon>Pseudomonadati</taxon>
        <taxon>Pseudomonadota</taxon>
        <taxon>Alphaproteobacteria</taxon>
        <taxon>Sphingomonadales</taxon>
        <taxon>Sphingomonadaceae</taxon>
        <taxon>Novosphingobium</taxon>
    </lineage>
</organism>
<dbReference type="RefSeq" id="WP_011446036.1">
    <property type="nucleotide sequence ID" value="NC_007794.1"/>
</dbReference>
<name>Q2G5P3_NOVAD</name>
<dbReference type="InterPro" id="IPR014729">
    <property type="entry name" value="Rossmann-like_a/b/a_fold"/>
</dbReference>
<keyword evidence="2" id="KW-1185">Reference proteome</keyword>
<dbReference type="Gene3D" id="1.10.10.1710">
    <property type="entry name" value="Deoxyribodipyrimidine photolyase-related"/>
    <property type="match status" value="1"/>
</dbReference>
<sequence>MSAPAPSTPVIVPILGDQLSPHISSLADRSPDDTVILMMEVTEETTYVRHHKAKIAMILSAMRHFAEELRGAGWTVDYVRLDDPANTGTFTGEVARAVERHGARGVQATEPGEWRVRQAMEHWRTDLPVRVRILPDTRFVCPLPDFYEWAAGRKELRMEWFYREMRRKTGLLMDGDKPAGGRWNFDAENRGGPEAGLKPPAPPRFTPDSITGEVLDLVSTRFARHFGSLENFGWPVTRTEAEAARDAFLADRLPRFGKYQDAMVAGQDFLFHAVLSPAINIGLLDPLDLCRRAETEWREGRAPLEAVEGFTRQIIGWREYVRGMYWLEMPALADANGLDAHRPLPDFYWTGDTPMRCLADCVRTTRDNAYAHHIQRLMVLGNFALLAGLRPQDVADWYLVVYADAFEWVELPNVAGMVLHADKGRLASKPYAASGAYIDRMGDYCGKCAFDVKRKTGEGACPFNALYWHFLARNEKKLAGYHRLAQPYATWRRMSDEKRAEYLLSAEAFLRTLDPAKPGWAR</sequence>
<dbReference type="PANTHER" id="PTHR38657:SF1">
    <property type="entry name" value="SLR1343 PROTEIN"/>
    <property type="match status" value="1"/>
</dbReference>
<dbReference type="KEGG" id="nar:Saro_2394"/>
<dbReference type="EMBL" id="CP000248">
    <property type="protein sequence ID" value="ABD26830.1"/>
    <property type="molecule type" value="Genomic_DNA"/>
</dbReference>
<protein>
    <submittedName>
        <fullName evidence="1">Deoxyribodipyrimidine photolyase-related protein</fullName>
    </submittedName>
</protein>
<dbReference type="InterPro" id="IPR052551">
    <property type="entry name" value="UV-DNA_repair_photolyase"/>
</dbReference>
<dbReference type="Gene3D" id="1.25.40.80">
    <property type="match status" value="1"/>
</dbReference>
<dbReference type="Gene3D" id="3.40.50.620">
    <property type="entry name" value="HUPs"/>
    <property type="match status" value="1"/>
</dbReference>
<proteinExistence type="predicted"/>
<gene>
    <name evidence="1" type="ordered locus">Saro_2394</name>
</gene>